<dbReference type="InterPro" id="IPR000160">
    <property type="entry name" value="GGDEF_dom"/>
</dbReference>
<dbReference type="InterPro" id="IPR001633">
    <property type="entry name" value="EAL_dom"/>
</dbReference>
<dbReference type="InterPro" id="IPR000014">
    <property type="entry name" value="PAS"/>
</dbReference>
<dbReference type="Pfam" id="PF13426">
    <property type="entry name" value="PAS_9"/>
    <property type="match status" value="2"/>
</dbReference>
<keyword evidence="5" id="KW-1185">Reference proteome</keyword>
<dbReference type="Gene3D" id="3.30.70.270">
    <property type="match status" value="1"/>
</dbReference>
<organism evidence="4 5">
    <name type="scientific">Pseudomarimonas salicorniae</name>
    <dbReference type="NCBI Taxonomy" id="2933270"/>
    <lineage>
        <taxon>Bacteria</taxon>
        <taxon>Pseudomonadati</taxon>
        <taxon>Pseudomonadota</taxon>
        <taxon>Gammaproteobacteria</taxon>
        <taxon>Lysobacterales</taxon>
        <taxon>Lysobacteraceae</taxon>
        <taxon>Pseudomarimonas</taxon>
    </lineage>
</organism>
<evidence type="ECO:0000313" key="5">
    <source>
        <dbReference type="Proteomes" id="UP001431449"/>
    </source>
</evidence>
<dbReference type="Proteomes" id="UP001431449">
    <property type="component" value="Unassembled WGS sequence"/>
</dbReference>
<dbReference type="SMART" id="SM00267">
    <property type="entry name" value="GGDEF"/>
    <property type="match status" value="1"/>
</dbReference>
<dbReference type="InterPro" id="IPR029787">
    <property type="entry name" value="Nucleotide_cyclase"/>
</dbReference>
<reference evidence="4" key="1">
    <citation type="submission" date="2022-04" db="EMBL/GenBank/DDBJ databases">
        <title>Lysobacter sp. CAU 1642 isolated from sea sand.</title>
        <authorList>
            <person name="Kim W."/>
        </authorList>
    </citation>
    <scope>NUCLEOTIDE SEQUENCE</scope>
    <source>
        <strain evidence="4">CAU 1642</strain>
    </source>
</reference>
<evidence type="ECO:0000313" key="4">
    <source>
        <dbReference type="EMBL" id="MCK7595541.1"/>
    </source>
</evidence>
<dbReference type="Gene3D" id="3.30.450.20">
    <property type="entry name" value="PAS domain"/>
    <property type="match status" value="3"/>
</dbReference>
<dbReference type="SUPFAM" id="SSF55785">
    <property type="entry name" value="PYP-like sensor domain (PAS domain)"/>
    <property type="match status" value="3"/>
</dbReference>
<dbReference type="Gene3D" id="2.10.70.100">
    <property type="match status" value="1"/>
</dbReference>
<dbReference type="Pfam" id="PF08447">
    <property type="entry name" value="PAS_3"/>
    <property type="match status" value="1"/>
</dbReference>
<dbReference type="PROSITE" id="PS50113">
    <property type="entry name" value="PAC"/>
    <property type="match status" value="3"/>
</dbReference>
<dbReference type="InterPro" id="IPR001610">
    <property type="entry name" value="PAC"/>
</dbReference>
<dbReference type="Pfam" id="PF00563">
    <property type="entry name" value="EAL"/>
    <property type="match status" value="1"/>
</dbReference>
<dbReference type="InterPro" id="IPR000700">
    <property type="entry name" value="PAS-assoc_C"/>
</dbReference>
<dbReference type="CDD" id="cd01949">
    <property type="entry name" value="GGDEF"/>
    <property type="match status" value="1"/>
</dbReference>
<dbReference type="InterPro" id="IPR035919">
    <property type="entry name" value="EAL_sf"/>
</dbReference>
<comment type="caution">
    <text evidence="4">The sequence shown here is derived from an EMBL/GenBank/DDBJ whole genome shotgun (WGS) entry which is preliminary data.</text>
</comment>
<evidence type="ECO:0000259" key="3">
    <source>
        <dbReference type="PROSITE" id="PS50887"/>
    </source>
</evidence>
<dbReference type="RefSeq" id="WP_248211561.1">
    <property type="nucleotide sequence ID" value="NZ_JALNMH010000021.1"/>
</dbReference>
<dbReference type="SUPFAM" id="SSF55073">
    <property type="entry name" value="Nucleotide cyclase"/>
    <property type="match status" value="1"/>
</dbReference>
<dbReference type="PROSITE" id="PS50883">
    <property type="entry name" value="EAL"/>
    <property type="match status" value="1"/>
</dbReference>
<feature type="domain" description="PAC" evidence="1">
    <location>
        <begin position="190"/>
        <end position="243"/>
    </location>
</feature>
<accession>A0ABT0GLW7</accession>
<dbReference type="InterPro" id="IPR052155">
    <property type="entry name" value="Biofilm_reg_signaling"/>
</dbReference>
<protein>
    <submittedName>
        <fullName evidence="4">EAL domain-containing protein</fullName>
    </submittedName>
</protein>
<name>A0ABT0GLW7_9GAMM</name>
<feature type="domain" description="PAC" evidence="1">
    <location>
        <begin position="315"/>
        <end position="368"/>
    </location>
</feature>
<evidence type="ECO:0000259" key="2">
    <source>
        <dbReference type="PROSITE" id="PS50883"/>
    </source>
</evidence>
<evidence type="ECO:0000259" key="1">
    <source>
        <dbReference type="PROSITE" id="PS50113"/>
    </source>
</evidence>
<sequence length="925" mass="104282">MSTSPAPTEISAARSLLQLSLPHALILLDAAGNWLEGNAEGQRLFGEVTHGVLRSRLELALAQLRAAPERHVNWRIELGAEPFDCQLVSLRDGPGRSAGACLCVLPLGRGDLRTAERERMVREFVGDDLWEWEISAQRVFCAPRWGSLLGLGPGVLEVTAEDYVARVHPDDFEPTRQRLVDYFRGRSREFRAEYRLRLADGRWMWVLNRGRVLAWSPEGRAERMVGSHVDISSLKALESRLRDRELLLSEAERLADAGAWAWDPAQQSMWCSSGLLRITGTQQAPADIEGLTALFRGDDQKAFRKALIALRVGGEPFSLELDLQRQGGARRVLVRGEALREDNGHIERLLGVAQDITPRVIREESERIRNEMLDRVAQVGRIGGWEFEVENGVLRWTEENYRLHGFPVGTPVTLDSTKPYYLGHSREVFEAAVRRMIAGERDEDTIEVQFITPQEERIWLRITGRLERRDGKPFRVTGLTRDITEEREAGERIEQLAHYDTLTGLPNRFQFRELAHAAVVQSKREGSGLALLFLDLDRFKYVNDTLGHEAGDQLLLDVAGRIRAAVRTGDVVARQSGDEFLVLLRELARAEDAATVSRKIIDAINQPVLLGETEVQVGVSIGIAVLSESHPTLEQLLRAADTAMYAAKERGRNSFQFYSDAFYERIQRKLTLEQELRLALSRDELSLVFQPTISLTSGRIRGIETLLRWTGPDGEQRSPSEFIPIAEDCGEIIPIGRWVLERACRQAREWISGGLHFERIAVNVSAIQLRDPEFAGMVIDTCERCSLPPERLELELTESALMRDSEALRRSFALFEARGVSLSVDDFGTGFSNLHYLHRFPVKHLKIDRSFVFELLKDIQIERLSEAIVGLGHALHLKVVAEGVETEAAAKRLREIGCDEAQGYLFTRPLPASVLTEWARETGRF</sequence>
<feature type="domain" description="GGDEF" evidence="3">
    <location>
        <begin position="527"/>
        <end position="660"/>
    </location>
</feature>
<dbReference type="Gene3D" id="3.20.20.450">
    <property type="entry name" value="EAL domain"/>
    <property type="match status" value="1"/>
</dbReference>
<dbReference type="PANTHER" id="PTHR44757:SF2">
    <property type="entry name" value="BIOFILM ARCHITECTURE MAINTENANCE PROTEIN MBAA"/>
    <property type="match status" value="1"/>
</dbReference>
<dbReference type="EMBL" id="JALNMH010000021">
    <property type="protein sequence ID" value="MCK7595541.1"/>
    <property type="molecule type" value="Genomic_DNA"/>
</dbReference>
<dbReference type="SMART" id="SM00052">
    <property type="entry name" value="EAL"/>
    <property type="match status" value="1"/>
</dbReference>
<gene>
    <name evidence="4" type="ORF">M0G41_17950</name>
</gene>
<dbReference type="CDD" id="cd00130">
    <property type="entry name" value="PAS"/>
    <property type="match status" value="2"/>
</dbReference>
<feature type="domain" description="PAC" evidence="1">
    <location>
        <begin position="444"/>
        <end position="495"/>
    </location>
</feature>
<dbReference type="NCBIfam" id="TIGR00254">
    <property type="entry name" value="GGDEF"/>
    <property type="match status" value="1"/>
</dbReference>
<dbReference type="SMART" id="SM00086">
    <property type="entry name" value="PAC"/>
    <property type="match status" value="3"/>
</dbReference>
<dbReference type="InterPro" id="IPR035965">
    <property type="entry name" value="PAS-like_dom_sf"/>
</dbReference>
<proteinExistence type="predicted"/>
<feature type="domain" description="EAL" evidence="2">
    <location>
        <begin position="669"/>
        <end position="923"/>
    </location>
</feature>
<dbReference type="SUPFAM" id="SSF141868">
    <property type="entry name" value="EAL domain-like"/>
    <property type="match status" value="1"/>
</dbReference>
<dbReference type="InterPro" id="IPR043128">
    <property type="entry name" value="Rev_trsase/Diguanyl_cyclase"/>
</dbReference>
<dbReference type="InterPro" id="IPR013655">
    <property type="entry name" value="PAS_fold_3"/>
</dbReference>
<dbReference type="PROSITE" id="PS50887">
    <property type="entry name" value="GGDEF"/>
    <property type="match status" value="1"/>
</dbReference>
<dbReference type="Pfam" id="PF00990">
    <property type="entry name" value="GGDEF"/>
    <property type="match status" value="1"/>
</dbReference>
<dbReference type="CDD" id="cd01948">
    <property type="entry name" value="EAL"/>
    <property type="match status" value="1"/>
</dbReference>
<dbReference type="PANTHER" id="PTHR44757">
    <property type="entry name" value="DIGUANYLATE CYCLASE DGCP"/>
    <property type="match status" value="1"/>
</dbReference>